<dbReference type="EMBL" id="JBHUHD010000001">
    <property type="protein sequence ID" value="MFD2141819.1"/>
    <property type="molecule type" value="Genomic_DNA"/>
</dbReference>
<dbReference type="InterPro" id="IPR011413">
    <property type="entry name" value="UCP036540_AIR"/>
</dbReference>
<dbReference type="PANTHER" id="PTHR30270:SF0">
    <property type="entry name" value="THIAMINE-MONOPHOSPHATE KINASE"/>
    <property type="match status" value="1"/>
</dbReference>
<dbReference type="SUPFAM" id="SSF56042">
    <property type="entry name" value="PurM C-terminal domain-like"/>
    <property type="match status" value="1"/>
</dbReference>
<dbReference type="InterPro" id="IPR006283">
    <property type="entry name" value="ThiL-like"/>
</dbReference>
<dbReference type="InterPro" id="IPR016188">
    <property type="entry name" value="PurM-like_N"/>
</dbReference>
<reference evidence="5" key="1">
    <citation type="journal article" date="2019" name="Int. J. Syst. Evol. Microbiol.">
        <title>The Global Catalogue of Microorganisms (GCM) 10K type strain sequencing project: providing services to taxonomists for standard genome sequencing and annotation.</title>
        <authorList>
            <consortium name="The Broad Institute Genomics Platform"/>
            <consortium name="The Broad Institute Genome Sequencing Center for Infectious Disease"/>
            <person name="Wu L."/>
            <person name="Ma J."/>
        </authorList>
    </citation>
    <scope>NUCLEOTIDE SEQUENCE [LARGE SCALE GENOMIC DNA]</scope>
    <source>
        <strain evidence="5">CCM 7435</strain>
    </source>
</reference>
<protein>
    <submittedName>
        <fullName evidence="4">Sll0787 family AIR synthase-like protein</fullName>
    </submittedName>
</protein>
<evidence type="ECO:0000256" key="1">
    <source>
        <dbReference type="ARBA" id="ARBA00022977"/>
    </source>
</evidence>
<dbReference type="InterPro" id="IPR024030">
    <property type="entry name" value="AIR_synthase-rel_sll0787"/>
</dbReference>
<dbReference type="InterPro" id="IPR010918">
    <property type="entry name" value="PurM-like_C_dom"/>
</dbReference>
<gene>
    <name evidence="4" type="ORF">ACFSNC_15515</name>
</gene>
<feature type="domain" description="PurM-like N-terminal" evidence="2">
    <location>
        <begin position="42"/>
        <end position="147"/>
    </location>
</feature>
<dbReference type="PANTHER" id="PTHR30270">
    <property type="entry name" value="THIAMINE-MONOPHOSPHATE KINASE"/>
    <property type="match status" value="1"/>
</dbReference>
<keyword evidence="1" id="KW-0784">Thiamine biosynthesis</keyword>
<accession>A0ABW4YZW4</accession>
<dbReference type="SUPFAM" id="SSF55326">
    <property type="entry name" value="PurM N-terminal domain-like"/>
    <property type="match status" value="1"/>
</dbReference>
<dbReference type="Pfam" id="PF00586">
    <property type="entry name" value="AIRS"/>
    <property type="match status" value="1"/>
</dbReference>
<evidence type="ECO:0000313" key="5">
    <source>
        <dbReference type="Proteomes" id="UP001597299"/>
    </source>
</evidence>
<dbReference type="RefSeq" id="WP_213350008.1">
    <property type="nucleotide sequence ID" value="NZ_JAHBGB010000001.1"/>
</dbReference>
<sequence>MDAIAFATLVEELRANAGLRAKAEIGEVAARLGLSGAQVPVGDDCAAIPDGDGHLLFAIEGFINGFVAADPWFAGWCGVMVNLSDIAAMGGRPLAVVDAVWAKDGDSAAAVLDGMRAASQAYGVPIVGGHSNLHTAQEQLAVAVLGRAGPRLLTSFDARPGEVLIAAIDARGSYREPFDNWQAALAAPPERLRADLALLPEIAERGLSRAAKDISQAGLVGTAVMLAECSGVAIDVDLDAIPLPAGVELPRWLRSFPSFGFLITATPADVPAILSLFADRDIAAATIGTVSAGHAVSVSSGPHRAVVRDYAAERLMGLGTPDLAQAEMA</sequence>
<dbReference type="NCBIfam" id="TIGR04049">
    <property type="entry name" value="AIR_rel_sll0787"/>
    <property type="match status" value="1"/>
</dbReference>
<keyword evidence="5" id="KW-1185">Reference proteome</keyword>
<dbReference type="InterPro" id="IPR036676">
    <property type="entry name" value="PurM-like_C_sf"/>
</dbReference>
<proteinExistence type="predicted"/>
<name>A0ABW4YZW4_9HYPH</name>
<dbReference type="Pfam" id="PF02769">
    <property type="entry name" value="AIRS_C"/>
    <property type="match status" value="1"/>
</dbReference>
<feature type="domain" description="PurM-like C-terminal" evidence="3">
    <location>
        <begin position="190"/>
        <end position="298"/>
    </location>
</feature>
<dbReference type="Gene3D" id="3.30.1330.10">
    <property type="entry name" value="PurM-like, N-terminal domain"/>
    <property type="match status" value="1"/>
</dbReference>
<dbReference type="CDD" id="cd02192">
    <property type="entry name" value="PurM-like3"/>
    <property type="match status" value="1"/>
</dbReference>
<evidence type="ECO:0000259" key="3">
    <source>
        <dbReference type="Pfam" id="PF02769"/>
    </source>
</evidence>
<dbReference type="PIRSF" id="PIRSF036540">
    <property type="entry name" value="UCP036540_AIR"/>
    <property type="match status" value="1"/>
</dbReference>
<organism evidence="4 5">
    <name type="scientific">Ancylobacter oerskovii</name>
    <dbReference type="NCBI Taxonomy" id="459519"/>
    <lineage>
        <taxon>Bacteria</taxon>
        <taxon>Pseudomonadati</taxon>
        <taxon>Pseudomonadota</taxon>
        <taxon>Alphaproteobacteria</taxon>
        <taxon>Hyphomicrobiales</taxon>
        <taxon>Xanthobacteraceae</taxon>
        <taxon>Ancylobacter</taxon>
    </lineage>
</organism>
<dbReference type="Gene3D" id="3.90.650.10">
    <property type="entry name" value="PurM-like C-terminal domain"/>
    <property type="match status" value="1"/>
</dbReference>
<evidence type="ECO:0000259" key="2">
    <source>
        <dbReference type="Pfam" id="PF00586"/>
    </source>
</evidence>
<evidence type="ECO:0000313" key="4">
    <source>
        <dbReference type="EMBL" id="MFD2141819.1"/>
    </source>
</evidence>
<comment type="caution">
    <text evidence="4">The sequence shown here is derived from an EMBL/GenBank/DDBJ whole genome shotgun (WGS) entry which is preliminary data.</text>
</comment>
<dbReference type="InterPro" id="IPR036921">
    <property type="entry name" value="PurM-like_N_sf"/>
</dbReference>
<dbReference type="Proteomes" id="UP001597299">
    <property type="component" value="Unassembled WGS sequence"/>
</dbReference>